<dbReference type="AlphaFoldDB" id="A0AAV9RB49"/>
<sequence>MIEILANGSIHGQDTAKRGDSDGNTSTHRDLTNSQHMAQIRGTGTSPPPLGALFKAVALQTTLSSRTRLRELPLPLFESSPSSPSFSFYIFPYAVTPSLPDLP</sequence>
<feature type="compositionally biased region" description="Basic and acidic residues" evidence="1">
    <location>
        <begin position="14"/>
        <end position="31"/>
    </location>
</feature>
<evidence type="ECO:0000256" key="1">
    <source>
        <dbReference type="SAM" id="MobiDB-lite"/>
    </source>
</evidence>
<evidence type="ECO:0000313" key="3">
    <source>
        <dbReference type="Proteomes" id="UP001311232"/>
    </source>
</evidence>
<proteinExistence type="predicted"/>
<gene>
    <name evidence="2" type="ORF">CRENBAI_010191</name>
</gene>
<protein>
    <submittedName>
        <fullName evidence="2">Uncharacterized protein</fullName>
    </submittedName>
</protein>
<feature type="region of interest" description="Disordered" evidence="1">
    <location>
        <begin position="1"/>
        <end position="47"/>
    </location>
</feature>
<reference evidence="2 3" key="1">
    <citation type="submission" date="2021-06" db="EMBL/GenBank/DDBJ databases">
        <authorList>
            <person name="Palmer J.M."/>
        </authorList>
    </citation>
    <scope>NUCLEOTIDE SEQUENCE [LARGE SCALE GENOMIC DNA]</scope>
    <source>
        <strain evidence="2 3">MEX-2019</strain>
        <tissue evidence="2">Muscle</tissue>
    </source>
</reference>
<keyword evidence="3" id="KW-1185">Reference proteome</keyword>
<feature type="compositionally biased region" description="Polar residues" evidence="1">
    <location>
        <begin position="32"/>
        <end position="45"/>
    </location>
</feature>
<evidence type="ECO:0000313" key="2">
    <source>
        <dbReference type="EMBL" id="KAK5605567.1"/>
    </source>
</evidence>
<comment type="caution">
    <text evidence="2">The sequence shown here is derived from an EMBL/GenBank/DDBJ whole genome shotgun (WGS) entry which is preliminary data.</text>
</comment>
<organism evidence="2 3">
    <name type="scientific">Crenichthys baileyi</name>
    <name type="common">White River springfish</name>
    <dbReference type="NCBI Taxonomy" id="28760"/>
    <lineage>
        <taxon>Eukaryota</taxon>
        <taxon>Metazoa</taxon>
        <taxon>Chordata</taxon>
        <taxon>Craniata</taxon>
        <taxon>Vertebrata</taxon>
        <taxon>Euteleostomi</taxon>
        <taxon>Actinopterygii</taxon>
        <taxon>Neopterygii</taxon>
        <taxon>Teleostei</taxon>
        <taxon>Neoteleostei</taxon>
        <taxon>Acanthomorphata</taxon>
        <taxon>Ovalentaria</taxon>
        <taxon>Atherinomorphae</taxon>
        <taxon>Cyprinodontiformes</taxon>
        <taxon>Goodeidae</taxon>
        <taxon>Crenichthys</taxon>
    </lineage>
</organism>
<dbReference type="Proteomes" id="UP001311232">
    <property type="component" value="Unassembled WGS sequence"/>
</dbReference>
<accession>A0AAV9RB49</accession>
<dbReference type="EMBL" id="JAHHUM010002213">
    <property type="protein sequence ID" value="KAK5605567.1"/>
    <property type="molecule type" value="Genomic_DNA"/>
</dbReference>
<name>A0AAV9RB49_9TELE</name>